<organism evidence="6 7">
    <name type="scientific">Paspalum notatum var. saurae</name>
    <dbReference type="NCBI Taxonomy" id="547442"/>
    <lineage>
        <taxon>Eukaryota</taxon>
        <taxon>Viridiplantae</taxon>
        <taxon>Streptophyta</taxon>
        <taxon>Embryophyta</taxon>
        <taxon>Tracheophyta</taxon>
        <taxon>Spermatophyta</taxon>
        <taxon>Magnoliopsida</taxon>
        <taxon>Liliopsida</taxon>
        <taxon>Poales</taxon>
        <taxon>Poaceae</taxon>
        <taxon>PACMAD clade</taxon>
        <taxon>Panicoideae</taxon>
        <taxon>Andropogonodae</taxon>
        <taxon>Paspaleae</taxon>
        <taxon>Paspalinae</taxon>
        <taxon>Paspalum</taxon>
    </lineage>
</organism>
<comment type="cofactor">
    <cofactor evidence="3">
        <name>FAD</name>
        <dbReference type="ChEBI" id="CHEBI:57692"/>
    </cofactor>
</comment>
<dbReference type="GO" id="GO:0016614">
    <property type="term" value="F:oxidoreductase activity, acting on CH-OH group of donors"/>
    <property type="evidence" value="ECO:0007669"/>
    <property type="project" value="InterPro"/>
</dbReference>
<keyword evidence="2" id="KW-0732">Signal</keyword>
<keyword evidence="3" id="KW-0274">FAD</keyword>
<feature type="disulfide bond" evidence="4">
    <location>
        <begin position="473"/>
        <end position="530"/>
    </location>
</feature>
<name>A0AAQ3UJE0_PASNO</name>
<dbReference type="PROSITE" id="PS00624">
    <property type="entry name" value="GMC_OXRED_2"/>
    <property type="match status" value="1"/>
</dbReference>
<accession>A0AAQ3UJE0</accession>
<dbReference type="EMBL" id="CP144753">
    <property type="protein sequence ID" value="WVZ93091.1"/>
    <property type="molecule type" value="Genomic_DNA"/>
</dbReference>
<feature type="domain" description="Glucose-methanol-choline oxidoreductase N-terminal" evidence="5">
    <location>
        <begin position="303"/>
        <end position="317"/>
    </location>
</feature>
<dbReference type="AlphaFoldDB" id="A0AAQ3UJE0"/>
<evidence type="ECO:0000256" key="4">
    <source>
        <dbReference type="PIRSR" id="PIRSR000137-3"/>
    </source>
</evidence>
<dbReference type="PIRSF" id="PIRSF000137">
    <property type="entry name" value="Alcohol_oxidase"/>
    <property type="match status" value="1"/>
</dbReference>
<gene>
    <name evidence="6" type="ORF">U9M48_039102</name>
</gene>
<sequence>MKEERIDECTPVMPVPLRAAMDLISRVVVFKALVFLCFIRSSQGRDHFTKLNLPPFLKASKFSTFQHEVYDYIIVGGGTAGCPLAATLSQKYKVLLLERGGSPYGNRNITLLENFHISLADVSPQSPAQGFISTDGVINARANVLGGGTCINAGFYSRAKPSFVQQEGWDAELVKQSYPWVEERIVHWPKLAPWQAALRDGLLEAGVSPYNGYTYDHLYGTKIGGTIFDETGYRHTAADLLAAGNHKNLRVLLYASVTKIVFNMKQGHKEPRAIGVQFKDENGRHYQAFLGEKRGSEVIVSAGAIGSPQLLLLSGIGPRNELKKHNISLVLCNEHVGKGMADNPLNSIFVPMKNQTKQSLIQTVGITDAGVFIEASSGFSQSDDSIHWHHGIMSAEIGQLSTIPPKQRSLDAIKKYVQNKYNLPKEVFDGGFILEKIDGPLSTGSLVLVDTDIDSTPSVTFNYFQHPQDLNRCVYGIKTIEKILKTNHFTNLTANGVGYQMEKLLNMSVSANINLIPKHTNDTTSLQQFCRDTVTTIWHYHGGCHVGKVVDQHYRVIGISGLRVIDGSTFSRSPGTNPQATVLMMGRYMGLKMLRERLGRAAGPFDILTELGISELRKIKS</sequence>
<dbReference type="PANTHER" id="PTHR45968">
    <property type="entry name" value="OSJNBA0019K04.7 PROTEIN"/>
    <property type="match status" value="1"/>
</dbReference>
<dbReference type="Pfam" id="PF05199">
    <property type="entry name" value="GMC_oxred_C"/>
    <property type="match status" value="1"/>
</dbReference>
<evidence type="ECO:0000313" key="6">
    <source>
        <dbReference type="EMBL" id="WVZ93091.1"/>
    </source>
</evidence>
<proteinExistence type="inferred from homology"/>
<feature type="binding site" evidence="3">
    <location>
        <begin position="578"/>
        <end position="579"/>
    </location>
    <ligand>
        <name>FAD</name>
        <dbReference type="ChEBI" id="CHEBI:57692"/>
    </ligand>
</feature>
<dbReference type="InterPro" id="IPR036188">
    <property type="entry name" value="FAD/NAD-bd_sf"/>
</dbReference>
<keyword evidence="3" id="KW-0285">Flavoprotein</keyword>
<feature type="binding site" evidence="3">
    <location>
        <position position="257"/>
    </location>
    <ligand>
        <name>FAD</name>
        <dbReference type="ChEBI" id="CHEBI:57692"/>
    </ligand>
</feature>
<dbReference type="GO" id="GO:0050660">
    <property type="term" value="F:flavin adenine dinucleotide binding"/>
    <property type="evidence" value="ECO:0007669"/>
    <property type="project" value="InterPro"/>
</dbReference>
<dbReference type="Gene3D" id="3.30.410.40">
    <property type="match status" value="1"/>
</dbReference>
<dbReference type="InterPro" id="IPR007867">
    <property type="entry name" value="GMC_OxRtase_C"/>
</dbReference>
<dbReference type="PANTHER" id="PTHR45968:SF5">
    <property type="entry name" value="PROTEIN HOTHEAD"/>
    <property type="match status" value="1"/>
</dbReference>
<feature type="binding site" evidence="3">
    <location>
        <begin position="538"/>
        <end position="539"/>
    </location>
    <ligand>
        <name>FAD</name>
        <dbReference type="ChEBI" id="CHEBI:57692"/>
    </ligand>
</feature>
<evidence type="ECO:0000256" key="2">
    <source>
        <dbReference type="ARBA" id="ARBA00022729"/>
    </source>
</evidence>
<dbReference type="InterPro" id="IPR000172">
    <property type="entry name" value="GMC_OxRdtase_N"/>
</dbReference>
<protein>
    <recommendedName>
        <fullName evidence="5">Glucose-methanol-choline oxidoreductase N-terminal domain-containing protein</fullName>
    </recommendedName>
</protein>
<dbReference type="InterPro" id="IPR051871">
    <property type="entry name" value="GMC_Oxidoreductase-Related"/>
</dbReference>
<evidence type="ECO:0000313" key="7">
    <source>
        <dbReference type="Proteomes" id="UP001341281"/>
    </source>
</evidence>
<dbReference type="InterPro" id="IPR012132">
    <property type="entry name" value="GMC_OxRdtase"/>
</dbReference>
<comment type="similarity">
    <text evidence="1">Belongs to the GMC oxidoreductase family.</text>
</comment>
<evidence type="ECO:0000256" key="3">
    <source>
        <dbReference type="PIRSR" id="PIRSR000137-2"/>
    </source>
</evidence>
<evidence type="ECO:0000256" key="1">
    <source>
        <dbReference type="ARBA" id="ARBA00010790"/>
    </source>
</evidence>
<reference evidence="6 7" key="1">
    <citation type="submission" date="2024-02" db="EMBL/GenBank/DDBJ databases">
        <title>High-quality chromosome-scale genome assembly of Pensacola bahiagrass (Paspalum notatum Flugge var. saurae).</title>
        <authorList>
            <person name="Vega J.M."/>
            <person name="Podio M."/>
            <person name="Orjuela J."/>
            <person name="Siena L.A."/>
            <person name="Pessino S.C."/>
            <person name="Combes M.C."/>
            <person name="Mariac C."/>
            <person name="Albertini E."/>
            <person name="Pupilli F."/>
            <person name="Ortiz J.P.A."/>
            <person name="Leblanc O."/>
        </authorList>
    </citation>
    <scope>NUCLEOTIDE SEQUENCE [LARGE SCALE GENOMIC DNA]</scope>
    <source>
        <strain evidence="6">R1</strain>
        <tissue evidence="6">Leaf</tissue>
    </source>
</reference>
<keyword evidence="7" id="KW-1185">Reference proteome</keyword>
<dbReference type="SUPFAM" id="SSF54373">
    <property type="entry name" value="FAD-linked reductases, C-terminal domain"/>
    <property type="match status" value="1"/>
</dbReference>
<feature type="binding site" evidence="3">
    <location>
        <position position="144"/>
    </location>
    <ligand>
        <name>FAD</name>
        <dbReference type="ChEBI" id="CHEBI:57692"/>
    </ligand>
</feature>
<dbReference type="Gene3D" id="3.50.50.60">
    <property type="entry name" value="FAD/NAD(P)-binding domain"/>
    <property type="match status" value="1"/>
</dbReference>
<keyword evidence="4" id="KW-1015">Disulfide bond</keyword>
<dbReference type="Proteomes" id="UP001341281">
    <property type="component" value="Chromosome 09"/>
</dbReference>
<dbReference type="SUPFAM" id="SSF51905">
    <property type="entry name" value="FAD/NAD(P)-binding domain"/>
    <property type="match status" value="1"/>
</dbReference>
<feature type="binding site" evidence="3">
    <location>
        <position position="567"/>
    </location>
    <ligand>
        <name>FAD</name>
        <dbReference type="ChEBI" id="CHEBI:57692"/>
    </ligand>
</feature>
<dbReference type="Pfam" id="PF00732">
    <property type="entry name" value="GMC_oxred_N"/>
    <property type="match status" value="1"/>
</dbReference>
<evidence type="ECO:0000259" key="5">
    <source>
        <dbReference type="PROSITE" id="PS00624"/>
    </source>
</evidence>